<evidence type="ECO:0000313" key="4">
    <source>
        <dbReference type="EMBL" id="KAK2189662.1"/>
    </source>
</evidence>
<evidence type="ECO:0000313" key="5">
    <source>
        <dbReference type="Proteomes" id="UP001209878"/>
    </source>
</evidence>
<dbReference type="Proteomes" id="UP001209878">
    <property type="component" value="Unassembled WGS sequence"/>
</dbReference>
<evidence type="ECO:0000256" key="2">
    <source>
        <dbReference type="SAM" id="MobiDB-lite"/>
    </source>
</evidence>
<dbReference type="PANTHER" id="PTHR33206">
    <property type="entry name" value="PROTEIN CBG10425"/>
    <property type="match status" value="1"/>
</dbReference>
<protein>
    <recommendedName>
        <fullName evidence="3">C2H2-type domain-containing protein</fullName>
    </recommendedName>
</protein>
<keyword evidence="1" id="KW-0479">Metal-binding</keyword>
<evidence type="ECO:0000256" key="1">
    <source>
        <dbReference type="PROSITE-ProRule" id="PRU00042"/>
    </source>
</evidence>
<feature type="region of interest" description="Disordered" evidence="2">
    <location>
        <begin position="44"/>
        <end position="63"/>
    </location>
</feature>
<name>A0AAD9P7W9_RIDPI</name>
<proteinExistence type="predicted"/>
<keyword evidence="1" id="KW-0862">Zinc</keyword>
<gene>
    <name evidence="4" type="ORF">NP493_100g04006</name>
</gene>
<comment type="caution">
    <text evidence="4">The sequence shown here is derived from an EMBL/GenBank/DDBJ whole genome shotgun (WGS) entry which is preliminary data.</text>
</comment>
<evidence type="ECO:0000259" key="3">
    <source>
        <dbReference type="PROSITE" id="PS50157"/>
    </source>
</evidence>
<feature type="compositionally biased region" description="Acidic residues" evidence="2">
    <location>
        <begin position="427"/>
        <end position="442"/>
    </location>
</feature>
<sequence>MLRHHRTACKRSSTSGGDDGVDVCNVCRRSFSTRHELVRHTRTVRCDPEGPPSPKRRASAVASNDELVEDPLEPLFEYPIGNDLLSDELLRVVRQHWWVGAQRPDSAWVVEIVTNVTFFINKIVDHPIGCVITILPPYLTRNKAVVSLERDHHNKRYNDNLCLFRCLALHRGANVLRLEPSVAQLYADYGADDPMTEFAGVLLEDLYRVETTFFTNISVYTLAETKDGKTETQLVRRSMCHYPETMTVNLHGTHFSYIRDPQHYCHSYRCRKSGDSLWKIPYLLLRRAFLLGRCPTRIPWWSLSPYTIDISTFASEVEDGLRYFPYRATFDFECFFDSTELPPNCDKVQWVARHVPLSVSVASNVPGHKDARCYVTNGDSETLVATMMKDLEQTSDTAFELLKPRYKHIFDELEKLRVSWNNATSEGAEEVEEGEGEGEEETVTPHQNNPYSILTDQLLVWINQVPVIGFNSGMYDLNTIKQFMVPYLLLGDGKETASCFVIKRRNTFMCLSTNKLKFLDMVNYLAPGLSYDKYLKACGCDLTKGHFPYEYMDDIRKLDDRNLPPKEAFYSHLKNEETIGKQTVFYQQRGIDMFKDGISVPGLTLLYLFNDLPANTYFTLFNEKHKDLHRLVKVQIVGGPAIISHRYHEKDVTKVREVELGEAAQPCRSVVGYDASALYLWALMQDMPTGWFTHRREQNGFPHESSKLYGQMAAEWLTWDASRTGHAIRHQLNGREKRTGKLPVDGWCRETRTTYQFHGCFFHGCPCVGEEVNTVNGKPMTQLLKETRKHTVYLRIRQKQRYHVDPETYGSYHGEKVLLATPLLQWYLAHGLVIEHVYQIIEFQLNPCFRRFGESASTARREGDSDPNKTIIADTMKLLGNSGYGKTVTDVDRLRDVQYYTDVGASMLINNRRFRQLDVVVDNAYEVKMEKKAIK</sequence>
<dbReference type="AlphaFoldDB" id="A0AAD9P7W9"/>
<dbReference type="GO" id="GO:0008270">
    <property type="term" value="F:zinc ion binding"/>
    <property type="evidence" value="ECO:0007669"/>
    <property type="project" value="UniProtKB-KW"/>
</dbReference>
<keyword evidence="5" id="KW-1185">Reference proteome</keyword>
<accession>A0AAD9P7W9</accession>
<feature type="domain" description="C2H2-type" evidence="3">
    <location>
        <begin position="22"/>
        <end position="51"/>
    </location>
</feature>
<reference evidence="4" key="1">
    <citation type="journal article" date="2023" name="Mol. Biol. Evol.">
        <title>Third-Generation Sequencing Reveals the Adaptive Role of the Epigenome in Three Deep-Sea Polychaetes.</title>
        <authorList>
            <person name="Perez M."/>
            <person name="Aroh O."/>
            <person name="Sun Y."/>
            <person name="Lan Y."/>
            <person name="Juniper S.K."/>
            <person name="Young C.R."/>
            <person name="Angers B."/>
            <person name="Qian P.Y."/>
        </authorList>
    </citation>
    <scope>NUCLEOTIDE SEQUENCE</scope>
    <source>
        <strain evidence="4">R07B-5</strain>
    </source>
</reference>
<dbReference type="PROSITE" id="PS50157">
    <property type="entry name" value="ZINC_FINGER_C2H2_2"/>
    <property type="match status" value="1"/>
</dbReference>
<organism evidence="4 5">
    <name type="scientific">Ridgeia piscesae</name>
    <name type="common">Tubeworm</name>
    <dbReference type="NCBI Taxonomy" id="27915"/>
    <lineage>
        <taxon>Eukaryota</taxon>
        <taxon>Metazoa</taxon>
        <taxon>Spiralia</taxon>
        <taxon>Lophotrochozoa</taxon>
        <taxon>Annelida</taxon>
        <taxon>Polychaeta</taxon>
        <taxon>Sedentaria</taxon>
        <taxon>Canalipalpata</taxon>
        <taxon>Sabellida</taxon>
        <taxon>Siboglinidae</taxon>
        <taxon>Ridgeia</taxon>
    </lineage>
</organism>
<dbReference type="PANTHER" id="PTHR33206:SF1">
    <property type="entry name" value="DNA-DIRECTED DNA POLYMERASE"/>
    <property type="match status" value="1"/>
</dbReference>
<feature type="region of interest" description="Disordered" evidence="2">
    <location>
        <begin position="424"/>
        <end position="448"/>
    </location>
</feature>
<keyword evidence="1" id="KW-0863">Zinc-finger</keyword>
<dbReference type="InterPro" id="IPR013087">
    <property type="entry name" value="Znf_C2H2_type"/>
</dbReference>
<dbReference type="EMBL" id="JAODUO010000100">
    <property type="protein sequence ID" value="KAK2189662.1"/>
    <property type="molecule type" value="Genomic_DNA"/>
</dbReference>